<name>K9E7M7_9BACE</name>
<dbReference type="PANTHER" id="PTHR30250:SF26">
    <property type="entry name" value="PSMA PROTEIN"/>
    <property type="match status" value="1"/>
</dbReference>
<accession>K9E7M7</accession>
<feature type="transmembrane region" description="Helical" evidence="6">
    <location>
        <begin position="12"/>
        <end position="30"/>
    </location>
</feature>
<evidence type="ECO:0000256" key="3">
    <source>
        <dbReference type="ARBA" id="ARBA00022692"/>
    </source>
</evidence>
<feature type="transmembrane region" description="Helical" evidence="6">
    <location>
        <begin position="437"/>
        <end position="458"/>
    </location>
</feature>
<dbReference type="RefSeq" id="WP_009128311.1">
    <property type="nucleotide sequence ID" value="NZ_JH992940.1"/>
</dbReference>
<keyword evidence="4 6" id="KW-1133">Transmembrane helix</keyword>
<feature type="transmembrane region" description="Helical" evidence="6">
    <location>
        <begin position="94"/>
        <end position="113"/>
    </location>
</feature>
<comment type="subcellular location">
    <subcellularLocation>
        <location evidence="1">Cell membrane</location>
        <topology evidence="1">Multi-pass membrane protein</topology>
    </subcellularLocation>
</comment>
<dbReference type="EMBL" id="ADLF01000003">
    <property type="protein sequence ID" value="EKU91836.1"/>
    <property type="molecule type" value="Genomic_DNA"/>
</dbReference>
<evidence type="ECO:0000313" key="7">
    <source>
        <dbReference type="EMBL" id="EKU91836.1"/>
    </source>
</evidence>
<dbReference type="InterPro" id="IPR050833">
    <property type="entry name" value="Poly_Biosynth_Transport"/>
</dbReference>
<feature type="transmembrane region" description="Helical" evidence="6">
    <location>
        <begin position="266"/>
        <end position="287"/>
    </location>
</feature>
<dbReference type="STRING" id="742727.HMPREF9447_00822"/>
<comment type="caution">
    <text evidence="7">The sequence shown here is derived from an EMBL/GenBank/DDBJ whole genome shotgun (WGS) entry which is preliminary data.</text>
</comment>
<feature type="transmembrane region" description="Helical" evidence="6">
    <location>
        <begin position="470"/>
        <end position="495"/>
    </location>
</feature>
<feature type="transmembrane region" description="Helical" evidence="6">
    <location>
        <begin position="405"/>
        <end position="425"/>
    </location>
</feature>
<evidence type="ECO:0000256" key="1">
    <source>
        <dbReference type="ARBA" id="ARBA00004651"/>
    </source>
</evidence>
<feature type="transmembrane region" description="Helical" evidence="6">
    <location>
        <begin position="308"/>
        <end position="331"/>
    </location>
</feature>
<keyword evidence="8" id="KW-1185">Reference proteome</keyword>
<dbReference type="eggNOG" id="COG0534">
    <property type="taxonomic scope" value="Bacteria"/>
</dbReference>
<feature type="transmembrane region" description="Helical" evidence="6">
    <location>
        <begin position="239"/>
        <end position="260"/>
    </location>
</feature>
<feature type="transmembrane region" description="Helical" evidence="6">
    <location>
        <begin position="186"/>
        <end position="204"/>
    </location>
</feature>
<feature type="transmembrane region" description="Helical" evidence="6">
    <location>
        <begin position="158"/>
        <end position="180"/>
    </location>
</feature>
<dbReference type="Proteomes" id="UP000009872">
    <property type="component" value="Unassembled WGS sequence"/>
</dbReference>
<protein>
    <recommendedName>
        <fullName evidence="9">Sugar transporter</fullName>
    </recommendedName>
</protein>
<evidence type="ECO:0000256" key="6">
    <source>
        <dbReference type="SAM" id="Phobius"/>
    </source>
</evidence>
<feature type="transmembrane region" description="Helical" evidence="6">
    <location>
        <begin position="351"/>
        <end position="370"/>
    </location>
</feature>
<keyword evidence="3 6" id="KW-0812">Transmembrane</keyword>
<dbReference type="PANTHER" id="PTHR30250">
    <property type="entry name" value="PST FAMILY PREDICTED COLANIC ACID TRANSPORTER"/>
    <property type="match status" value="1"/>
</dbReference>
<dbReference type="OrthoDB" id="8609648at2"/>
<sequence length="514" mass="59227">MAGSSRAVRSIKNVQIALCFYVVNLALQFFSRKVFLNYLGAEVLGLNSTAQNLIGFLNLAELGIGSAIAFTLYKPIYERDIQSINEIVTIQGWFYRKVAGIIIIAACILMYFFPMIFAKTQLSLWYAYGSFIVLLISALLSYYVNYKQIVLVADQKEYKVTLCVQGGKVLKVILQIIAILFLANGYFFWLVIELLMSFVIAYFLNLTIRKEYPWLVISIVEGKRLNKKYPQIIQKTKQLFIHQLSAFALSQTSPLIIFAYASLTLVAIYGNYMLIISGILLLVKSLFKGMSAGIGSLVAEANKSKIKSFYWECIAIHFWTASVLCFGLLMLTRSFIILWIGEEYVLSQSTLYLLLIYTFLVITRASDYFISAYGLFQDVWAALVEAILNIGCSILFGFYWGLNGIISGVILSLFLVIFCWKPYFLFKYGFRESIKEYVLKCVKYILLISVSFIFSYYSYHYFFSIEASHFVWWIIKMCLCMGIYITISISLFLLFDLNLRYFFSRIILFFRRKK</sequence>
<keyword evidence="2" id="KW-1003">Cell membrane</keyword>
<proteinExistence type="predicted"/>
<dbReference type="HOGENOM" id="CLU_040274_1_0_10"/>
<evidence type="ECO:0000313" key="8">
    <source>
        <dbReference type="Proteomes" id="UP000009872"/>
    </source>
</evidence>
<feature type="transmembrane region" description="Helical" evidence="6">
    <location>
        <begin position="125"/>
        <end position="146"/>
    </location>
</feature>
<feature type="transmembrane region" description="Helical" evidence="6">
    <location>
        <begin position="50"/>
        <end position="73"/>
    </location>
</feature>
<evidence type="ECO:0000256" key="5">
    <source>
        <dbReference type="ARBA" id="ARBA00023136"/>
    </source>
</evidence>
<dbReference type="GO" id="GO:0005886">
    <property type="term" value="C:plasma membrane"/>
    <property type="evidence" value="ECO:0007669"/>
    <property type="project" value="UniProtKB-SubCell"/>
</dbReference>
<gene>
    <name evidence="7" type="ORF">HMPREF9447_00822</name>
</gene>
<evidence type="ECO:0000256" key="2">
    <source>
        <dbReference type="ARBA" id="ARBA00022475"/>
    </source>
</evidence>
<evidence type="ECO:0008006" key="9">
    <source>
        <dbReference type="Google" id="ProtNLM"/>
    </source>
</evidence>
<keyword evidence="5 6" id="KW-0472">Membrane</keyword>
<organism evidence="7 8">
    <name type="scientific">Bacteroides oleiciplenus YIT 12058</name>
    <dbReference type="NCBI Taxonomy" id="742727"/>
    <lineage>
        <taxon>Bacteria</taxon>
        <taxon>Pseudomonadati</taxon>
        <taxon>Bacteroidota</taxon>
        <taxon>Bacteroidia</taxon>
        <taxon>Bacteroidales</taxon>
        <taxon>Bacteroidaceae</taxon>
        <taxon>Bacteroides</taxon>
    </lineage>
</organism>
<dbReference type="PATRIC" id="fig|742727.4.peg.823"/>
<reference evidence="7 8" key="1">
    <citation type="submission" date="2012-09" db="EMBL/GenBank/DDBJ databases">
        <title>The Genome Sequence of Bacteroides oleiciplenus YIT 12058.</title>
        <authorList>
            <consortium name="The Broad Institute Genome Sequencing Platform"/>
            <person name="Earl A."/>
            <person name="Ward D."/>
            <person name="Feldgarden M."/>
            <person name="Gevers D."/>
            <person name="Morotomi M."/>
            <person name="Walker B."/>
            <person name="Young S.K."/>
            <person name="Zeng Q."/>
            <person name="Gargeya S."/>
            <person name="Fitzgerald M."/>
            <person name="Haas B."/>
            <person name="Abouelleil A."/>
            <person name="Alvarado L."/>
            <person name="Arachchi H.M."/>
            <person name="Berlin A.M."/>
            <person name="Chapman S.B."/>
            <person name="Goldberg J."/>
            <person name="Griggs A."/>
            <person name="Gujja S."/>
            <person name="Hansen M."/>
            <person name="Howarth C."/>
            <person name="Imamovic A."/>
            <person name="Larimer J."/>
            <person name="McCowen C."/>
            <person name="Montmayeur A."/>
            <person name="Murphy C."/>
            <person name="Neiman D."/>
            <person name="Pearson M."/>
            <person name="Priest M."/>
            <person name="Roberts A."/>
            <person name="Saif S."/>
            <person name="Shea T."/>
            <person name="Sisk P."/>
            <person name="Sykes S."/>
            <person name="Wortman J."/>
            <person name="Nusbaum C."/>
            <person name="Birren B."/>
        </authorList>
    </citation>
    <scope>NUCLEOTIDE SEQUENCE [LARGE SCALE GENOMIC DNA]</scope>
    <source>
        <strain evidence="7 8">YIT 12058</strain>
    </source>
</reference>
<dbReference type="AlphaFoldDB" id="K9E7M7"/>
<evidence type="ECO:0000256" key="4">
    <source>
        <dbReference type="ARBA" id="ARBA00022989"/>
    </source>
</evidence>